<evidence type="ECO:0000256" key="2">
    <source>
        <dbReference type="ARBA" id="ARBA00022516"/>
    </source>
</evidence>
<comment type="catalytic activity">
    <reaction evidence="10">
        <text>a (3R)-hydroxyacyl-[ACP] + L-ornithine = a lyso-ornithine lipid + holo-[ACP] + H(+)</text>
        <dbReference type="Rhea" id="RHEA:20633"/>
        <dbReference type="Rhea" id="RHEA-COMP:9685"/>
        <dbReference type="Rhea" id="RHEA-COMP:9945"/>
        <dbReference type="ChEBI" id="CHEBI:15378"/>
        <dbReference type="ChEBI" id="CHEBI:46911"/>
        <dbReference type="ChEBI" id="CHEBI:64479"/>
        <dbReference type="ChEBI" id="CHEBI:78827"/>
        <dbReference type="ChEBI" id="CHEBI:138482"/>
        <dbReference type="EC" id="2.3.2.30"/>
    </reaction>
    <physiologicalReaction direction="left-to-right" evidence="10">
        <dbReference type="Rhea" id="RHEA:20634"/>
    </physiologicalReaction>
</comment>
<protein>
    <recommendedName>
        <fullName evidence="8">L-ornithine N(alpha)-acyltransferase</fullName>
        <ecNumber evidence="7">2.3.2.30</ecNumber>
    </recommendedName>
</protein>
<comment type="similarity">
    <text evidence="6">Belongs to the acetyltransferase family. OlsB subfamily.</text>
</comment>
<name>A0ABT6Q3P7_9PROT</name>
<evidence type="ECO:0000256" key="6">
    <source>
        <dbReference type="ARBA" id="ARBA00038095"/>
    </source>
</evidence>
<gene>
    <name evidence="11" type="ORF">QJV27_10165</name>
</gene>
<dbReference type="InterPro" id="IPR052351">
    <property type="entry name" value="Ornithine_N-alpha-AT"/>
</dbReference>
<evidence type="ECO:0000256" key="9">
    <source>
        <dbReference type="ARBA" id="ARBA00045724"/>
    </source>
</evidence>
<evidence type="ECO:0000256" key="1">
    <source>
        <dbReference type="ARBA" id="ARBA00005189"/>
    </source>
</evidence>
<organism evidence="11 12">
    <name type="scientific">Commensalibacter oyaizuii</name>
    <dbReference type="NCBI Taxonomy" id="3043873"/>
    <lineage>
        <taxon>Bacteria</taxon>
        <taxon>Pseudomonadati</taxon>
        <taxon>Pseudomonadota</taxon>
        <taxon>Alphaproteobacteria</taxon>
        <taxon>Acetobacterales</taxon>
        <taxon>Acetobacteraceae</taxon>
    </lineage>
</organism>
<evidence type="ECO:0000256" key="10">
    <source>
        <dbReference type="ARBA" id="ARBA00047785"/>
    </source>
</evidence>
<comment type="pathway">
    <text evidence="1">Lipid metabolism.</text>
</comment>
<keyword evidence="2" id="KW-0444">Lipid biosynthesis</keyword>
<evidence type="ECO:0000256" key="4">
    <source>
        <dbReference type="ARBA" id="ARBA00023098"/>
    </source>
</evidence>
<keyword evidence="3 11" id="KW-0808">Transferase</keyword>
<dbReference type="GO" id="GO:0016746">
    <property type="term" value="F:acyltransferase activity"/>
    <property type="evidence" value="ECO:0007669"/>
    <property type="project" value="UniProtKB-KW"/>
</dbReference>
<dbReference type="EC" id="2.3.2.30" evidence="7"/>
<dbReference type="RefSeq" id="WP_281448812.1">
    <property type="nucleotide sequence ID" value="NZ_JASBAO010000001.1"/>
</dbReference>
<keyword evidence="4" id="KW-0443">Lipid metabolism</keyword>
<dbReference type="Gene3D" id="3.40.630.30">
    <property type="match status" value="1"/>
</dbReference>
<dbReference type="InterPro" id="IPR016181">
    <property type="entry name" value="Acyl_CoA_acyltransferase"/>
</dbReference>
<dbReference type="PANTHER" id="PTHR37323:SF1">
    <property type="entry name" value="L-ORNITHINE N(ALPHA)-ACYLTRANSFERASE"/>
    <property type="match status" value="1"/>
</dbReference>
<sequence>MVAKRSTSSLLTLDLRRDEFVELRSGNLGVRLAESAAEKDAARALRYRVFYEEMGAKPSEQAIRTKRDYDDFDEYADYLLVIDHNKTDVMERVVGTYRLLPQDKAESIGKFYSNGEYDLSILQEYPGKLLEVGRSCVAPAYRGRAAMQLLWEGIAFYIFIHHIDILFGCASLPGTNLDDHAEGLTYLYHTHLAPPALRVPALPERYVEMQRLDPHHLDHRRALIRLPPLIKGYLRLGGYVGDGAVIDEQFNTTDVAVIVKTELFADKYYRHYERRLRDALE</sequence>
<dbReference type="PANTHER" id="PTHR37323">
    <property type="entry name" value="GCN5-RELATED N-ACETYLTRANSFERASE"/>
    <property type="match status" value="1"/>
</dbReference>
<reference evidence="11" key="1">
    <citation type="submission" date="2023-05" db="EMBL/GenBank/DDBJ databases">
        <title>Whole genome sequence of Commensalibacter sp.</title>
        <authorList>
            <person name="Charoenyingcharoen P."/>
            <person name="Yukphan P."/>
        </authorList>
    </citation>
    <scope>NUCLEOTIDE SEQUENCE</scope>
    <source>
        <strain evidence="11">TBRC 16381</strain>
    </source>
</reference>
<keyword evidence="5 11" id="KW-0012">Acyltransferase</keyword>
<evidence type="ECO:0000256" key="3">
    <source>
        <dbReference type="ARBA" id="ARBA00022679"/>
    </source>
</evidence>
<evidence type="ECO:0000313" key="12">
    <source>
        <dbReference type="Proteomes" id="UP001431634"/>
    </source>
</evidence>
<accession>A0ABT6Q3P7</accession>
<evidence type="ECO:0000313" key="11">
    <source>
        <dbReference type="EMBL" id="MDI2091727.1"/>
    </source>
</evidence>
<dbReference type="SUPFAM" id="SSF55729">
    <property type="entry name" value="Acyl-CoA N-acyltransferases (Nat)"/>
    <property type="match status" value="1"/>
</dbReference>
<evidence type="ECO:0000256" key="7">
    <source>
        <dbReference type="ARBA" id="ARBA00039058"/>
    </source>
</evidence>
<evidence type="ECO:0000256" key="8">
    <source>
        <dbReference type="ARBA" id="ARBA00039866"/>
    </source>
</evidence>
<evidence type="ECO:0000256" key="5">
    <source>
        <dbReference type="ARBA" id="ARBA00023315"/>
    </source>
</evidence>
<keyword evidence="12" id="KW-1185">Reference proteome</keyword>
<comment type="caution">
    <text evidence="11">The sequence shown here is derived from an EMBL/GenBank/DDBJ whole genome shotgun (WGS) entry which is preliminary data.</text>
</comment>
<proteinExistence type="inferred from homology"/>
<dbReference type="Pfam" id="PF13444">
    <property type="entry name" value="Acetyltransf_5"/>
    <property type="match status" value="1"/>
</dbReference>
<dbReference type="EMBL" id="JASBAO010000001">
    <property type="protein sequence ID" value="MDI2091727.1"/>
    <property type="molecule type" value="Genomic_DNA"/>
</dbReference>
<dbReference type="Proteomes" id="UP001431634">
    <property type="component" value="Unassembled WGS sequence"/>
</dbReference>
<comment type="function">
    <text evidence="9">Catalyzes the first step in the biosynthesis of ornithine lipids, which are phosphorus-free membrane lipids. Catalyzes the 3-hydroxyacyl-acyl carrier protein-dependent acylation of ornithine to form lyso-ornithine lipid (LOL).</text>
</comment>